<dbReference type="EMBL" id="CH479181">
    <property type="protein sequence ID" value="EDW31733.1"/>
    <property type="molecule type" value="Genomic_DNA"/>
</dbReference>
<dbReference type="OMA" id="MEMIGEC"/>
<dbReference type="OrthoDB" id="7851849at2759"/>
<evidence type="ECO:0000313" key="2">
    <source>
        <dbReference type="EMBL" id="EDW31733.1"/>
    </source>
</evidence>
<feature type="region of interest" description="Disordered" evidence="1">
    <location>
        <begin position="1"/>
        <end position="57"/>
    </location>
</feature>
<feature type="compositionally biased region" description="Polar residues" evidence="1">
    <location>
        <begin position="1"/>
        <end position="12"/>
    </location>
</feature>
<accession>B4G9Y1</accession>
<protein>
    <submittedName>
        <fullName evidence="2">GL10799</fullName>
    </submittedName>
</protein>
<proteinExistence type="predicted"/>
<dbReference type="HOGENOM" id="CLU_1322141_0_0_1"/>
<dbReference type="PhylomeDB" id="B4G9Y1"/>
<dbReference type="Proteomes" id="UP000008744">
    <property type="component" value="Unassembled WGS sequence"/>
</dbReference>
<organism evidence="3">
    <name type="scientific">Drosophila persimilis</name>
    <name type="common">Fruit fly</name>
    <dbReference type="NCBI Taxonomy" id="7234"/>
    <lineage>
        <taxon>Eukaryota</taxon>
        <taxon>Metazoa</taxon>
        <taxon>Ecdysozoa</taxon>
        <taxon>Arthropoda</taxon>
        <taxon>Hexapoda</taxon>
        <taxon>Insecta</taxon>
        <taxon>Pterygota</taxon>
        <taxon>Neoptera</taxon>
        <taxon>Endopterygota</taxon>
        <taxon>Diptera</taxon>
        <taxon>Brachycera</taxon>
        <taxon>Muscomorpha</taxon>
        <taxon>Ephydroidea</taxon>
        <taxon>Drosophilidae</taxon>
        <taxon>Drosophila</taxon>
        <taxon>Sophophora</taxon>
    </lineage>
</organism>
<reference evidence="2 3" key="1">
    <citation type="journal article" date="2007" name="Nature">
        <title>Evolution of genes and genomes on the Drosophila phylogeny.</title>
        <authorList>
            <consortium name="Drosophila 12 Genomes Consortium"/>
            <person name="Clark A.G."/>
            <person name="Eisen M.B."/>
            <person name="Smith D.R."/>
            <person name="Bergman C.M."/>
            <person name="Oliver B."/>
            <person name="Markow T.A."/>
            <person name="Kaufman T.C."/>
            <person name="Kellis M."/>
            <person name="Gelbart W."/>
            <person name="Iyer V.N."/>
            <person name="Pollard D.A."/>
            <person name="Sackton T.B."/>
            <person name="Larracuente A.M."/>
            <person name="Singh N.D."/>
            <person name="Abad J.P."/>
            <person name="Abt D.N."/>
            <person name="Adryan B."/>
            <person name="Aguade M."/>
            <person name="Akashi H."/>
            <person name="Anderson W.W."/>
            <person name="Aquadro C.F."/>
            <person name="Ardell D.H."/>
            <person name="Arguello R."/>
            <person name="Artieri C.G."/>
            <person name="Barbash D.A."/>
            <person name="Barker D."/>
            <person name="Barsanti P."/>
            <person name="Batterham P."/>
            <person name="Batzoglou S."/>
            <person name="Begun D."/>
            <person name="Bhutkar A."/>
            <person name="Blanco E."/>
            <person name="Bosak S.A."/>
            <person name="Bradley R.K."/>
            <person name="Brand A.D."/>
            <person name="Brent M.R."/>
            <person name="Brooks A.N."/>
            <person name="Brown R.H."/>
            <person name="Butlin R.K."/>
            <person name="Caggese C."/>
            <person name="Calvi B.R."/>
            <person name="Bernardo de Carvalho A."/>
            <person name="Caspi A."/>
            <person name="Castrezana S."/>
            <person name="Celniker S.E."/>
            <person name="Chang J.L."/>
            <person name="Chapple C."/>
            <person name="Chatterji S."/>
            <person name="Chinwalla A."/>
            <person name="Civetta A."/>
            <person name="Clifton S.W."/>
            <person name="Comeron J.M."/>
            <person name="Costello J.C."/>
            <person name="Coyne J.A."/>
            <person name="Daub J."/>
            <person name="David R.G."/>
            <person name="Delcher A.L."/>
            <person name="Delehaunty K."/>
            <person name="Do C.B."/>
            <person name="Ebling H."/>
            <person name="Edwards K."/>
            <person name="Eickbush T."/>
            <person name="Evans J.D."/>
            <person name="Filipski A."/>
            <person name="Findeiss S."/>
            <person name="Freyhult E."/>
            <person name="Fulton L."/>
            <person name="Fulton R."/>
            <person name="Garcia A.C."/>
            <person name="Gardiner A."/>
            <person name="Garfield D.A."/>
            <person name="Garvin B.E."/>
            <person name="Gibson G."/>
            <person name="Gilbert D."/>
            <person name="Gnerre S."/>
            <person name="Godfrey J."/>
            <person name="Good R."/>
            <person name="Gotea V."/>
            <person name="Gravely B."/>
            <person name="Greenberg A.J."/>
            <person name="Griffiths-Jones S."/>
            <person name="Gross S."/>
            <person name="Guigo R."/>
            <person name="Gustafson E.A."/>
            <person name="Haerty W."/>
            <person name="Hahn M.W."/>
            <person name="Halligan D.L."/>
            <person name="Halpern A.L."/>
            <person name="Halter G.M."/>
            <person name="Han M.V."/>
            <person name="Heger A."/>
            <person name="Hillier L."/>
            <person name="Hinrichs A.S."/>
            <person name="Holmes I."/>
            <person name="Hoskins R.A."/>
            <person name="Hubisz M.J."/>
            <person name="Hultmark D."/>
            <person name="Huntley M.A."/>
            <person name="Jaffe D.B."/>
            <person name="Jagadeeshan S."/>
            <person name="Jeck W.R."/>
            <person name="Johnson J."/>
            <person name="Jones C.D."/>
            <person name="Jordan W.C."/>
            <person name="Karpen G.H."/>
            <person name="Kataoka E."/>
            <person name="Keightley P.D."/>
            <person name="Kheradpour P."/>
            <person name="Kirkness E.F."/>
            <person name="Koerich L.B."/>
            <person name="Kristiansen K."/>
            <person name="Kudrna D."/>
            <person name="Kulathinal R.J."/>
            <person name="Kumar S."/>
            <person name="Kwok R."/>
            <person name="Lander E."/>
            <person name="Langley C.H."/>
            <person name="Lapoint R."/>
            <person name="Lazzaro B.P."/>
            <person name="Lee S.J."/>
            <person name="Levesque L."/>
            <person name="Li R."/>
            <person name="Lin C.F."/>
            <person name="Lin M.F."/>
            <person name="Lindblad-Toh K."/>
            <person name="Llopart A."/>
            <person name="Long M."/>
            <person name="Low L."/>
            <person name="Lozovsky E."/>
            <person name="Lu J."/>
            <person name="Luo M."/>
            <person name="Machado C.A."/>
            <person name="Makalowski W."/>
            <person name="Marzo M."/>
            <person name="Matsuda M."/>
            <person name="Matzkin L."/>
            <person name="McAllister B."/>
            <person name="McBride C.S."/>
            <person name="McKernan B."/>
            <person name="McKernan K."/>
            <person name="Mendez-Lago M."/>
            <person name="Minx P."/>
            <person name="Mollenhauer M.U."/>
            <person name="Montooth K."/>
            <person name="Mount S.M."/>
            <person name="Mu X."/>
            <person name="Myers E."/>
            <person name="Negre B."/>
            <person name="Newfeld S."/>
            <person name="Nielsen R."/>
            <person name="Noor M.A."/>
            <person name="O'Grady P."/>
            <person name="Pachter L."/>
            <person name="Papaceit M."/>
            <person name="Parisi M.J."/>
            <person name="Parisi M."/>
            <person name="Parts L."/>
            <person name="Pedersen J.S."/>
            <person name="Pesole G."/>
            <person name="Phillippy A.M."/>
            <person name="Ponting C.P."/>
            <person name="Pop M."/>
            <person name="Porcelli D."/>
            <person name="Powell J.R."/>
            <person name="Prohaska S."/>
            <person name="Pruitt K."/>
            <person name="Puig M."/>
            <person name="Quesneville H."/>
            <person name="Ram K.R."/>
            <person name="Rand D."/>
            <person name="Rasmussen M.D."/>
            <person name="Reed L.K."/>
            <person name="Reenan R."/>
            <person name="Reily A."/>
            <person name="Remington K.A."/>
            <person name="Rieger T.T."/>
            <person name="Ritchie M.G."/>
            <person name="Robin C."/>
            <person name="Rogers Y.H."/>
            <person name="Rohde C."/>
            <person name="Rozas J."/>
            <person name="Rubenfield M.J."/>
            <person name="Ruiz A."/>
            <person name="Russo S."/>
            <person name="Salzberg S.L."/>
            <person name="Sanchez-Gracia A."/>
            <person name="Saranga D.J."/>
            <person name="Sato H."/>
            <person name="Schaeffer S.W."/>
            <person name="Schatz M.C."/>
            <person name="Schlenke T."/>
            <person name="Schwartz R."/>
            <person name="Segarra C."/>
            <person name="Singh R.S."/>
            <person name="Sirot L."/>
            <person name="Sirota M."/>
            <person name="Sisneros N.B."/>
            <person name="Smith C.D."/>
            <person name="Smith T.F."/>
            <person name="Spieth J."/>
            <person name="Stage D.E."/>
            <person name="Stark A."/>
            <person name="Stephan W."/>
            <person name="Strausberg R.L."/>
            <person name="Strempel S."/>
            <person name="Sturgill D."/>
            <person name="Sutton G."/>
            <person name="Sutton G.G."/>
            <person name="Tao W."/>
            <person name="Teichmann S."/>
            <person name="Tobari Y.N."/>
            <person name="Tomimura Y."/>
            <person name="Tsolas J.M."/>
            <person name="Valente V.L."/>
            <person name="Venter E."/>
            <person name="Venter J.C."/>
            <person name="Vicario S."/>
            <person name="Vieira F.G."/>
            <person name="Vilella A.J."/>
            <person name="Villasante A."/>
            <person name="Walenz B."/>
            <person name="Wang J."/>
            <person name="Wasserman M."/>
            <person name="Watts T."/>
            <person name="Wilson D."/>
            <person name="Wilson R.K."/>
            <person name="Wing R.A."/>
            <person name="Wolfner M.F."/>
            <person name="Wong A."/>
            <person name="Wong G.K."/>
            <person name="Wu C.I."/>
            <person name="Wu G."/>
            <person name="Yamamoto D."/>
            <person name="Yang H.P."/>
            <person name="Yang S.P."/>
            <person name="Yorke J.A."/>
            <person name="Yoshida K."/>
            <person name="Zdobnov E."/>
            <person name="Zhang P."/>
            <person name="Zhang Y."/>
            <person name="Zimin A.V."/>
            <person name="Baldwin J."/>
            <person name="Abdouelleil A."/>
            <person name="Abdulkadir J."/>
            <person name="Abebe A."/>
            <person name="Abera B."/>
            <person name="Abreu J."/>
            <person name="Acer S.C."/>
            <person name="Aftuck L."/>
            <person name="Alexander A."/>
            <person name="An P."/>
            <person name="Anderson E."/>
            <person name="Anderson S."/>
            <person name="Arachi H."/>
            <person name="Azer M."/>
            <person name="Bachantsang P."/>
            <person name="Barry A."/>
            <person name="Bayul T."/>
            <person name="Berlin A."/>
            <person name="Bessette D."/>
            <person name="Bloom T."/>
            <person name="Blye J."/>
            <person name="Boguslavskiy L."/>
            <person name="Bonnet C."/>
            <person name="Boukhgalter B."/>
            <person name="Bourzgui I."/>
            <person name="Brown A."/>
            <person name="Cahill P."/>
            <person name="Channer S."/>
            <person name="Cheshatsang Y."/>
            <person name="Chuda L."/>
            <person name="Citroen M."/>
            <person name="Collymore A."/>
            <person name="Cooke P."/>
            <person name="Costello M."/>
            <person name="D'Aco K."/>
            <person name="Daza R."/>
            <person name="De Haan G."/>
            <person name="DeGray S."/>
            <person name="DeMaso C."/>
            <person name="Dhargay N."/>
            <person name="Dooley K."/>
            <person name="Dooley E."/>
            <person name="Doricent M."/>
            <person name="Dorje P."/>
            <person name="Dorjee K."/>
            <person name="Dupes A."/>
            <person name="Elong R."/>
            <person name="Falk J."/>
            <person name="Farina A."/>
            <person name="Faro S."/>
            <person name="Ferguson D."/>
            <person name="Fisher S."/>
            <person name="Foley C.D."/>
            <person name="Franke A."/>
            <person name="Friedrich D."/>
            <person name="Gadbois L."/>
            <person name="Gearin G."/>
            <person name="Gearin C.R."/>
            <person name="Giannoukos G."/>
            <person name="Goode T."/>
            <person name="Graham J."/>
            <person name="Grandbois E."/>
            <person name="Grewal S."/>
            <person name="Gyaltsen K."/>
            <person name="Hafez N."/>
            <person name="Hagos B."/>
            <person name="Hall J."/>
            <person name="Henson C."/>
            <person name="Hollinger A."/>
            <person name="Honan T."/>
            <person name="Huard M.D."/>
            <person name="Hughes L."/>
            <person name="Hurhula B."/>
            <person name="Husby M.E."/>
            <person name="Kamat A."/>
            <person name="Kanga B."/>
            <person name="Kashin S."/>
            <person name="Khazanovich D."/>
            <person name="Kisner P."/>
            <person name="Lance K."/>
            <person name="Lara M."/>
            <person name="Lee W."/>
            <person name="Lennon N."/>
            <person name="Letendre F."/>
            <person name="LeVine R."/>
            <person name="Lipovsky A."/>
            <person name="Liu X."/>
            <person name="Liu J."/>
            <person name="Liu S."/>
            <person name="Lokyitsang T."/>
            <person name="Lokyitsang Y."/>
            <person name="Lubonja R."/>
            <person name="Lui A."/>
            <person name="MacDonald P."/>
            <person name="Magnisalis V."/>
            <person name="Maru K."/>
            <person name="Matthews C."/>
            <person name="McCusker W."/>
            <person name="McDonough S."/>
            <person name="Mehta T."/>
            <person name="Meldrim J."/>
            <person name="Meneus L."/>
            <person name="Mihai O."/>
            <person name="Mihalev A."/>
            <person name="Mihova T."/>
            <person name="Mittelman R."/>
            <person name="Mlenga V."/>
            <person name="Montmayeur A."/>
            <person name="Mulrain L."/>
            <person name="Navidi A."/>
            <person name="Naylor J."/>
            <person name="Negash T."/>
            <person name="Nguyen T."/>
            <person name="Nguyen N."/>
            <person name="Nicol R."/>
            <person name="Norbu C."/>
            <person name="Norbu N."/>
            <person name="Novod N."/>
            <person name="O'Neill B."/>
            <person name="Osman S."/>
            <person name="Markiewicz E."/>
            <person name="Oyono O.L."/>
            <person name="Patti C."/>
            <person name="Phunkhang P."/>
            <person name="Pierre F."/>
            <person name="Priest M."/>
            <person name="Raghuraman S."/>
            <person name="Rege F."/>
            <person name="Reyes R."/>
            <person name="Rise C."/>
            <person name="Rogov P."/>
            <person name="Ross K."/>
            <person name="Ryan E."/>
            <person name="Settipalli S."/>
            <person name="Shea T."/>
            <person name="Sherpa N."/>
            <person name="Shi L."/>
            <person name="Shih D."/>
            <person name="Sparrow T."/>
            <person name="Spaulding J."/>
            <person name="Stalker J."/>
            <person name="Stange-Thomann N."/>
            <person name="Stavropoulos S."/>
            <person name="Stone C."/>
            <person name="Strader C."/>
            <person name="Tesfaye S."/>
            <person name="Thomson T."/>
            <person name="Thoulutsang Y."/>
            <person name="Thoulutsang D."/>
            <person name="Topham K."/>
            <person name="Topping I."/>
            <person name="Tsamla T."/>
            <person name="Vassiliev H."/>
            <person name="Vo A."/>
            <person name="Wangchuk T."/>
            <person name="Wangdi T."/>
            <person name="Weiand M."/>
            <person name="Wilkinson J."/>
            <person name="Wilson A."/>
            <person name="Yadav S."/>
            <person name="Young G."/>
            <person name="Yu Q."/>
            <person name="Zembek L."/>
            <person name="Zhong D."/>
            <person name="Zimmer A."/>
            <person name="Zwirko Z."/>
            <person name="Jaffe D.B."/>
            <person name="Alvarez P."/>
            <person name="Brockman W."/>
            <person name="Butler J."/>
            <person name="Chin C."/>
            <person name="Gnerre S."/>
            <person name="Grabherr M."/>
            <person name="Kleber M."/>
            <person name="Mauceli E."/>
            <person name="MacCallum I."/>
        </authorList>
    </citation>
    <scope>NUCLEOTIDE SEQUENCE [LARGE SCALE GENOMIC DNA]</scope>
    <source>
        <strain evidence="3">MSH-3 / Tucson 14011-0111.49</strain>
    </source>
</reference>
<gene>
    <name evidence="2" type="primary">Dper\GL10799</name>
    <name evidence="2" type="ORF">Dper_GL10799</name>
</gene>
<evidence type="ECO:0000256" key="1">
    <source>
        <dbReference type="SAM" id="MobiDB-lite"/>
    </source>
</evidence>
<sequence length="208" mass="23710">MEVETSNSASNDSIDKIESSQAPVLNISGRSRDTPRIRGKKKTAKDAGQGQPKISPRTFPTILSRILLKCSSPPALPPRDPYKIDYTQSLGFLCVKKPVERKNLYHMFLSTSTPLDNDFEKVSAMYRNKADFKIDFQFTVATICAGSLYRRVQKHFSDATWNKQRNVFEMEMIGECDAYGVQSKVYQMHGEEVEKLFNYIKYLSITKS</sequence>
<evidence type="ECO:0000313" key="3">
    <source>
        <dbReference type="Proteomes" id="UP000008744"/>
    </source>
</evidence>
<keyword evidence="3" id="KW-1185">Reference proteome</keyword>
<name>B4G9Y1_DROPE</name>
<dbReference type="AlphaFoldDB" id="B4G9Y1"/>
<dbReference type="KEGG" id="dpe:6590363"/>